<dbReference type="RefSeq" id="WP_114070070.1">
    <property type="nucleotide sequence ID" value="NZ_CP030850.1"/>
</dbReference>
<feature type="domain" description="AB hydrolase-1" evidence="1">
    <location>
        <begin position="69"/>
        <end position="271"/>
    </location>
</feature>
<accession>A0A344TRN8</accession>
<dbReference type="PROSITE" id="PS51257">
    <property type="entry name" value="PROKAR_LIPOPROTEIN"/>
    <property type="match status" value="1"/>
</dbReference>
<dbReference type="Pfam" id="PF12697">
    <property type="entry name" value="Abhydrolase_6"/>
    <property type="match status" value="1"/>
</dbReference>
<dbReference type="GO" id="GO:0016787">
    <property type="term" value="F:hydrolase activity"/>
    <property type="evidence" value="ECO:0007669"/>
    <property type="project" value="UniProtKB-KW"/>
</dbReference>
<dbReference type="OrthoDB" id="1224630at2"/>
<dbReference type="SUPFAM" id="SSF53474">
    <property type="entry name" value="alpha/beta-Hydrolases"/>
    <property type="match status" value="1"/>
</dbReference>
<dbReference type="Gene3D" id="3.40.50.1820">
    <property type="entry name" value="alpha/beta hydrolase"/>
    <property type="match status" value="1"/>
</dbReference>
<dbReference type="KEGG" id="run:DR864_28000"/>
<evidence type="ECO:0000313" key="3">
    <source>
        <dbReference type="Proteomes" id="UP000251993"/>
    </source>
</evidence>
<organism evidence="2 3">
    <name type="scientific">Runella rosea</name>
    <dbReference type="NCBI Taxonomy" id="2259595"/>
    <lineage>
        <taxon>Bacteria</taxon>
        <taxon>Pseudomonadati</taxon>
        <taxon>Bacteroidota</taxon>
        <taxon>Cytophagia</taxon>
        <taxon>Cytophagales</taxon>
        <taxon>Spirosomataceae</taxon>
        <taxon>Runella</taxon>
    </lineage>
</organism>
<protein>
    <submittedName>
        <fullName evidence="2">Alpha/beta hydrolase</fullName>
    </submittedName>
</protein>
<reference evidence="2 3" key="1">
    <citation type="submission" date="2018-07" db="EMBL/GenBank/DDBJ databases">
        <title>Genome sequencing of Runella.</title>
        <authorList>
            <person name="Baek M.-G."/>
            <person name="Yi H."/>
        </authorList>
    </citation>
    <scope>NUCLEOTIDE SEQUENCE [LARGE SCALE GENOMIC DNA]</scope>
    <source>
        <strain evidence="2 3">HYN0085</strain>
    </source>
</reference>
<proteinExistence type="predicted"/>
<dbReference type="EMBL" id="CP030850">
    <property type="protein sequence ID" value="AXE21309.1"/>
    <property type="molecule type" value="Genomic_DNA"/>
</dbReference>
<dbReference type="PANTHER" id="PTHR43689:SF8">
    <property type="entry name" value="ALPHA_BETA-HYDROLASES SUPERFAMILY PROTEIN"/>
    <property type="match status" value="1"/>
</dbReference>
<evidence type="ECO:0000259" key="1">
    <source>
        <dbReference type="Pfam" id="PF12697"/>
    </source>
</evidence>
<keyword evidence="3" id="KW-1185">Reference proteome</keyword>
<dbReference type="InterPro" id="IPR029058">
    <property type="entry name" value="AB_hydrolase_fold"/>
</dbReference>
<name>A0A344TRN8_9BACT</name>
<sequence>MKYRKMLLIIGSLYGLAVVVSSCLTGRMTDKEINSYFSQSRYQPKRHFYQALGRELHYIEVGDSSRQPILFVHGSPGSWDNFKSFLKDTFLLAHYHLLAVDRPGFGESQAEGAEDELSNQAEALLPILKRQSQPIILVGHSYGGPVIAEAAIMYPQYIKSLVIVAGSVDPALEPSNWYRYPLRYTPLRWAIPSFFRSSNDELLPLEKELKKMAPHWGKIRCPVVVVQGGKDVLVAPDNAKFIKRQLPHVKVTTIWKENMNHFVPWSDPDLIIEGIKRATD</sequence>
<keyword evidence="2" id="KW-0378">Hydrolase</keyword>
<evidence type="ECO:0000313" key="2">
    <source>
        <dbReference type="EMBL" id="AXE21309.1"/>
    </source>
</evidence>
<dbReference type="PANTHER" id="PTHR43689">
    <property type="entry name" value="HYDROLASE"/>
    <property type="match status" value="1"/>
</dbReference>
<dbReference type="AlphaFoldDB" id="A0A344TRN8"/>
<dbReference type="InterPro" id="IPR000073">
    <property type="entry name" value="AB_hydrolase_1"/>
</dbReference>
<gene>
    <name evidence="2" type="ORF">DR864_28000</name>
</gene>
<dbReference type="Proteomes" id="UP000251993">
    <property type="component" value="Chromosome"/>
</dbReference>
<dbReference type="PRINTS" id="PR00111">
    <property type="entry name" value="ABHYDROLASE"/>
</dbReference>